<dbReference type="STRING" id="93064.BRX40_01130"/>
<dbReference type="PROSITE" id="PS51257">
    <property type="entry name" value="PROKAR_LIPOPROTEIN"/>
    <property type="match status" value="1"/>
</dbReference>
<sequence length="167" mass="17307">MTRHWLVLPLMAALTACGEGSGEGNGASILVKSGEGEASIRADKDGRVAVKAPGFEGSIKLPKFDLGADNFEVDGLKLYPGSTIASLNVDANQDKGGEDSVRVQFDAPAAADKVRNWFQEQMQTAGFTVAAKDGQLSGKTSEGSDFTLDIDAAGGSKSRGTLTVLGK</sequence>
<proteinExistence type="predicted"/>
<dbReference type="EMBL" id="CP018820">
    <property type="protein sequence ID" value="APR51218.1"/>
    <property type="molecule type" value="Genomic_DNA"/>
</dbReference>
<dbReference type="GeneID" id="44131155"/>
<gene>
    <name evidence="1" type="ORF">BRX40_01130</name>
</gene>
<organism evidence="1 2">
    <name type="scientific">Sphingomonas koreensis</name>
    <dbReference type="NCBI Taxonomy" id="93064"/>
    <lineage>
        <taxon>Bacteria</taxon>
        <taxon>Pseudomonadati</taxon>
        <taxon>Pseudomonadota</taxon>
        <taxon>Alphaproteobacteria</taxon>
        <taxon>Sphingomonadales</taxon>
        <taxon>Sphingomonadaceae</taxon>
        <taxon>Sphingomonas</taxon>
    </lineage>
</organism>
<reference evidence="2" key="1">
    <citation type="submission" date="2016-12" db="EMBL/GenBank/DDBJ databases">
        <title>Whole genome sequencing of Sphingomonas sp. ABOJV.</title>
        <authorList>
            <person name="Conlan S."/>
            <person name="Thomas P.J."/>
            <person name="Mullikin J."/>
            <person name="Palmore T.N."/>
            <person name="Frank K.M."/>
            <person name="Segre J.A."/>
        </authorList>
    </citation>
    <scope>NUCLEOTIDE SEQUENCE [LARGE SCALE GENOMIC DNA]</scope>
    <source>
        <strain evidence="2">ABOJV</strain>
    </source>
</reference>
<dbReference type="KEGG" id="skr:BRX40_01130"/>
<dbReference type="Proteomes" id="UP000185161">
    <property type="component" value="Chromosome"/>
</dbReference>
<keyword evidence="2" id="KW-1185">Reference proteome</keyword>
<dbReference type="OrthoDB" id="7594790at2"/>
<evidence type="ECO:0000313" key="2">
    <source>
        <dbReference type="Proteomes" id="UP000185161"/>
    </source>
</evidence>
<dbReference type="RefSeq" id="WP_075150381.1">
    <property type="nucleotide sequence ID" value="NZ_CP018820.1"/>
</dbReference>
<protein>
    <submittedName>
        <fullName evidence="1">Uncharacterized protein</fullName>
    </submittedName>
</protein>
<name>A0A1L6J5Q4_9SPHN</name>
<evidence type="ECO:0000313" key="1">
    <source>
        <dbReference type="EMBL" id="APR51218.1"/>
    </source>
</evidence>
<accession>A0A1L6J5Q4</accession>
<dbReference type="AlphaFoldDB" id="A0A1L6J5Q4"/>